<keyword evidence="5" id="KW-0479">Metal-binding</keyword>
<evidence type="ECO:0000256" key="3">
    <source>
        <dbReference type="ARBA" id="ARBA00006958"/>
    </source>
</evidence>
<feature type="region of interest" description="Disordered" evidence="8">
    <location>
        <begin position="140"/>
        <end position="162"/>
    </location>
</feature>
<comment type="similarity">
    <text evidence="3">Belongs to the HARBI1 family.</text>
</comment>
<protein>
    <recommendedName>
        <fullName evidence="9">DDE Tnp4 domain-containing protein</fullName>
    </recommendedName>
</protein>
<dbReference type="Proteomes" id="UP000242715">
    <property type="component" value="Unassembled WGS sequence"/>
</dbReference>
<evidence type="ECO:0000256" key="8">
    <source>
        <dbReference type="SAM" id="MobiDB-lite"/>
    </source>
</evidence>
<evidence type="ECO:0000256" key="6">
    <source>
        <dbReference type="ARBA" id="ARBA00022801"/>
    </source>
</evidence>
<comment type="cofactor">
    <cofactor evidence="1">
        <name>a divalent metal cation</name>
        <dbReference type="ChEBI" id="CHEBI:60240"/>
    </cofactor>
</comment>
<dbReference type="PANTHER" id="PTHR22930">
    <property type="match status" value="1"/>
</dbReference>
<feature type="domain" description="DDE Tnp4" evidence="9">
    <location>
        <begin position="308"/>
        <end position="464"/>
    </location>
</feature>
<accession>A0A2Z6NYJ9</accession>
<gene>
    <name evidence="10" type="ORF">TSUD_398190</name>
</gene>
<dbReference type="PANTHER" id="PTHR22930:SF199">
    <property type="entry name" value="PROTEIN ALP1-LIKE"/>
    <property type="match status" value="1"/>
</dbReference>
<dbReference type="OrthoDB" id="2668416at2759"/>
<evidence type="ECO:0000256" key="5">
    <source>
        <dbReference type="ARBA" id="ARBA00022723"/>
    </source>
</evidence>
<keyword evidence="7" id="KW-0539">Nucleus</keyword>
<dbReference type="Pfam" id="PF13359">
    <property type="entry name" value="DDE_Tnp_4"/>
    <property type="match status" value="1"/>
</dbReference>
<evidence type="ECO:0000256" key="4">
    <source>
        <dbReference type="ARBA" id="ARBA00022722"/>
    </source>
</evidence>
<feature type="region of interest" description="Disordered" evidence="8">
    <location>
        <begin position="30"/>
        <end position="56"/>
    </location>
</feature>
<dbReference type="GO" id="GO:0046872">
    <property type="term" value="F:metal ion binding"/>
    <property type="evidence" value="ECO:0007669"/>
    <property type="project" value="UniProtKB-KW"/>
</dbReference>
<evidence type="ECO:0000259" key="9">
    <source>
        <dbReference type="Pfam" id="PF13359"/>
    </source>
</evidence>
<evidence type="ECO:0000256" key="2">
    <source>
        <dbReference type="ARBA" id="ARBA00004123"/>
    </source>
</evidence>
<dbReference type="InterPro" id="IPR045249">
    <property type="entry name" value="HARBI1-like"/>
</dbReference>
<keyword evidence="4" id="KW-0540">Nuclease</keyword>
<dbReference type="GO" id="GO:0004518">
    <property type="term" value="F:nuclease activity"/>
    <property type="evidence" value="ECO:0007669"/>
    <property type="project" value="UniProtKB-KW"/>
</dbReference>
<dbReference type="AlphaFoldDB" id="A0A2Z6NYJ9"/>
<sequence>MEIDGSTSLSFLTQDDYNYLFTNIINPNNKRIRQDDEQHNDDQGVGEDGEKKSNNNNNIKEIIASLILLEQEEEIEQKKLLFDSEQHKKMFNSNFNNQTQTMNHYMEQLQNHYSQIDQFHHTSTKNTRLNAVATASTIVSGSLQPGSDKTGSKNQTGLETGSAQPLKTRIWVKDRSKDWWENCNRSNFPEKEFRQCFRMSKSTFNMICNELDSSITKKNTTLRDAIPVRQRVAVCIYRLATGEPLRLVAKKFGLGISTCHKLVLEVCSAIKTVLMEKYLRWPDEETMKKTKEDFEGIFGIPNVGGAMYTTHIPIIAPKVNVAMYYNKKHTERNQKTSYSITVQGVVNSKGVFTDVCIGWPGSMGDNRVLEKSALYERAKRGNLKNIWIVGNSGYPLMDWVLVPYKHKNLTWTQHGFNERIEEIERVGKDAFGRLKGRWGCLQKRTEIKLQDLPIVLGACCVLHNICEIMNEEIDDEWKFEVFDDEMVVEDGVCSLDCLHARDQIAHYLLHHGRAGSAFL</sequence>
<proteinExistence type="inferred from homology"/>
<dbReference type="GO" id="GO:0005634">
    <property type="term" value="C:nucleus"/>
    <property type="evidence" value="ECO:0007669"/>
    <property type="project" value="UniProtKB-SubCell"/>
</dbReference>
<dbReference type="InterPro" id="IPR027806">
    <property type="entry name" value="HARBI1_dom"/>
</dbReference>
<keyword evidence="11" id="KW-1185">Reference proteome</keyword>
<evidence type="ECO:0000256" key="7">
    <source>
        <dbReference type="ARBA" id="ARBA00023242"/>
    </source>
</evidence>
<feature type="compositionally biased region" description="Basic and acidic residues" evidence="8">
    <location>
        <begin position="32"/>
        <end position="53"/>
    </location>
</feature>
<dbReference type="GO" id="GO:0016787">
    <property type="term" value="F:hydrolase activity"/>
    <property type="evidence" value="ECO:0007669"/>
    <property type="project" value="UniProtKB-KW"/>
</dbReference>
<evidence type="ECO:0000313" key="11">
    <source>
        <dbReference type="Proteomes" id="UP000242715"/>
    </source>
</evidence>
<name>A0A2Z6NYJ9_TRISU</name>
<reference evidence="11" key="1">
    <citation type="journal article" date="2017" name="Front. Plant Sci.">
        <title>Climate Clever Clovers: New Paradigm to Reduce the Environmental Footprint of Ruminants by Breeding Low Methanogenic Forages Utilizing Haplotype Variation.</title>
        <authorList>
            <person name="Kaur P."/>
            <person name="Appels R."/>
            <person name="Bayer P.E."/>
            <person name="Keeble-Gagnere G."/>
            <person name="Wang J."/>
            <person name="Hirakawa H."/>
            <person name="Shirasawa K."/>
            <person name="Vercoe P."/>
            <person name="Stefanova K."/>
            <person name="Durmic Z."/>
            <person name="Nichols P."/>
            <person name="Revell C."/>
            <person name="Isobe S.N."/>
            <person name="Edwards D."/>
            <person name="Erskine W."/>
        </authorList>
    </citation>
    <scope>NUCLEOTIDE SEQUENCE [LARGE SCALE GENOMIC DNA]</scope>
    <source>
        <strain evidence="11">cv. Daliak</strain>
    </source>
</reference>
<evidence type="ECO:0000256" key="1">
    <source>
        <dbReference type="ARBA" id="ARBA00001968"/>
    </source>
</evidence>
<evidence type="ECO:0000313" key="10">
    <source>
        <dbReference type="EMBL" id="GAU41382.1"/>
    </source>
</evidence>
<keyword evidence="6" id="KW-0378">Hydrolase</keyword>
<dbReference type="EMBL" id="DF973861">
    <property type="protein sequence ID" value="GAU41382.1"/>
    <property type="molecule type" value="Genomic_DNA"/>
</dbReference>
<comment type="subcellular location">
    <subcellularLocation>
        <location evidence="2">Nucleus</location>
    </subcellularLocation>
</comment>
<organism evidence="10 11">
    <name type="scientific">Trifolium subterraneum</name>
    <name type="common">Subterranean clover</name>
    <dbReference type="NCBI Taxonomy" id="3900"/>
    <lineage>
        <taxon>Eukaryota</taxon>
        <taxon>Viridiplantae</taxon>
        <taxon>Streptophyta</taxon>
        <taxon>Embryophyta</taxon>
        <taxon>Tracheophyta</taxon>
        <taxon>Spermatophyta</taxon>
        <taxon>Magnoliopsida</taxon>
        <taxon>eudicotyledons</taxon>
        <taxon>Gunneridae</taxon>
        <taxon>Pentapetalae</taxon>
        <taxon>rosids</taxon>
        <taxon>fabids</taxon>
        <taxon>Fabales</taxon>
        <taxon>Fabaceae</taxon>
        <taxon>Papilionoideae</taxon>
        <taxon>50 kb inversion clade</taxon>
        <taxon>NPAAA clade</taxon>
        <taxon>Hologalegina</taxon>
        <taxon>IRL clade</taxon>
        <taxon>Trifolieae</taxon>
        <taxon>Trifolium</taxon>
    </lineage>
</organism>